<dbReference type="Pfam" id="PF01381">
    <property type="entry name" value="HTH_3"/>
    <property type="match status" value="1"/>
</dbReference>
<dbReference type="Pfam" id="PF07883">
    <property type="entry name" value="Cupin_2"/>
    <property type="match status" value="1"/>
</dbReference>
<dbReference type="AlphaFoldDB" id="A0A644TXQ3"/>
<evidence type="ECO:0000256" key="1">
    <source>
        <dbReference type="ARBA" id="ARBA00023125"/>
    </source>
</evidence>
<dbReference type="InterPro" id="IPR001387">
    <property type="entry name" value="Cro/C1-type_HTH"/>
</dbReference>
<dbReference type="PANTHER" id="PTHR46797:SF1">
    <property type="entry name" value="METHYLPHOSPHONATE SYNTHASE"/>
    <property type="match status" value="1"/>
</dbReference>
<dbReference type="InterPro" id="IPR050807">
    <property type="entry name" value="TransReg_Diox_bact_type"/>
</dbReference>
<gene>
    <name evidence="3" type="primary">puuR_1</name>
    <name evidence="3" type="ORF">SDC9_16247</name>
</gene>
<dbReference type="InterPro" id="IPR013096">
    <property type="entry name" value="Cupin_2"/>
</dbReference>
<feature type="domain" description="HTH cro/C1-type" evidence="2">
    <location>
        <begin position="9"/>
        <end position="63"/>
    </location>
</feature>
<dbReference type="CDD" id="cd00093">
    <property type="entry name" value="HTH_XRE"/>
    <property type="match status" value="1"/>
</dbReference>
<dbReference type="CDD" id="cd02209">
    <property type="entry name" value="cupin_XRE_C"/>
    <property type="match status" value="1"/>
</dbReference>
<sequence>MKYRVGEKIRLVRERKTLTLRQVAQQAGVSESLISQIERNKVSPAIDTLLSIADALDIDLEYLFSDYRRERTVRVLKAKDRQVLTRPGVRYERFAQIEQGQESRKGIEAYQIDIEPGASTGNDEYGHEGSELGVVVDGRAELQVGTRRFGLEEGDSASFSSDFPHRLVNIGDKTLRVFWVITPPKRDAQAKP</sequence>
<dbReference type="GO" id="GO:0003677">
    <property type="term" value="F:DNA binding"/>
    <property type="evidence" value="ECO:0007669"/>
    <property type="project" value="UniProtKB-KW"/>
</dbReference>
<dbReference type="InterPro" id="IPR011051">
    <property type="entry name" value="RmlC_Cupin_sf"/>
</dbReference>
<organism evidence="3">
    <name type="scientific">bioreactor metagenome</name>
    <dbReference type="NCBI Taxonomy" id="1076179"/>
    <lineage>
        <taxon>unclassified sequences</taxon>
        <taxon>metagenomes</taxon>
        <taxon>ecological metagenomes</taxon>
    </lineage>
</organism>
<accession>A0A644TXQ3</accession>
<proteinExistence type="predicted"/>
<dbReference type="EMBL" id="VSSQ01000053">
    <property type="protein sequence ID" value="MPL70491.1"/>
    <property type="molecule type" value="Genomic_DNA"/>
</dbReference>
<dbReference type="SUPFAM" id="SSF51182">
    <property type="entry name" value="RmlC-like cupins"/>
    <property type="match status" value="1"/>
</dbReference>
<keyword evidence="1" id="KW-0238">DNA-binding</keyword>
<dbReference type="Gene3D" id="1.10.260.40">
    <property type="entry name" value="lambda repressor-like DNA-binding domains"/>
    <property type="match status" value="1"/>
</dbReference>
<dbReference type="SUPFAM" id="SSF47413">
    <property type="entry name" value="lambda repressor-like DNA-binding domains"/>
    <property type="match status" value="1"/>
</dbReference>
<dbReference type="Gene3D" id="2.60.120.10">
    <property type="entry name" value="Jelly Rolls"/>
    <property type="match status" value="1"/>
</dbReference>
<evidence type="ECO:0000259" key="2">
    <source>
        <dbReference type="PROSITE" id="PS50943"/>
    </source>
</evidence>
<evidence type="ECO:0000313" key="3">
    <source>
        <dbReference type="EMBL" id="MPL70491.1"/>
    </source>
</evidence>
<dbReference type="InterPro" id="IPR010982">
    <property type="entry name" value="Lambda_DNA-bd_dom_sf"/>
</dbReference>
<dbReference type="GO" id="GO:0005829">
    <property type="term" value="C:cytosol"/>
    <property type="evidence" value="ECO:0007669"/>
    <property type="project" value="TreeGrafter"/>
</dbReference>
<dbReference type="GO" id="GO:0003700">
    <property type="term" value="F:DNA-binding transcription factor activity"/>
    <property type="evidence" value="ECO:0007669"/>
    <property type="project" value="TreeGrafter"/>
</dbReference>
<reference evidence="3" key="1">
    <citation type="submission" date="2019-08" db="EMBL/GenBank/DDBJ databases">
        <authorList>
            <person name="Kucharzyk K."/>
            <person name="Murdoch R.W."/>
            <person name="Higgins S."/>
            <person name="Loffler F."/>
        </authorList>
    </citation>
    <scope>NUCLEOTIDE SEQUENCE</scope>
</reference>
<dbReference type="PANTHER" id="PTHR46797">
    <property type="entry name" value="HTH-TYPE TRANSCRIPTIONAL REGULATOR"/>
    <property type="match status" value="1"/>
</dbReference>
<name>A0A644TXQ3_9ZZZZ</name>
<dbReference type="InterPro" id="IPR014710">
    <property type="entry name" value="RmlC-like_jellyroll"/>
</dbReference>
<protein>
    <submittedName>
        <fullName evidence="3">HTH-type transcriptional regulator PuuR</fullName>
    </submittedName>
</protein>
<dbReference type="SMART" id="SM00530">
    <property type="entry name" value="HTH_XRE"/>
    <property type="match status" value="1"/>
</dbReference>
<comment type="caution">
    <text evidence="3">The sequence shown here is derived from an EMBL/GenBank/DDBJ whole genome shotgun (WGS) entry which is preliminary data.</text>
</comment>
<dbReference type="PROSITE" id="PS50943">
    <property type="entry name" value="HTH_CROC1"/>
    <property type="match status" value="1"/>
</dbReference>